<dbReference type="Pfam" id="PF21381">
    <property type="entry name" value="MCLN_ECD"/>
    <property type="match status" value="1"/>
</dbReference>
<evidence type="ECO:0000256" key="4">
    <source>
        <dbReference type="ARBA" id="ARBA00022475"/>
    </source>
</evidence>
<evidence type="ECO:0000256" key="13">
    <source>
        <dbReference type="SAM" id="MobiDB-lite"/>
    </source>
</evidence>
<evidence type="ECO:0000256" key="2">
    <source>
        <dbReference type="ARBA" id="ARBA00004651"/>
    </source>
</evidence>
<keyword evidence="11" id="KW-0407">Ion channel</keyword>
<evidence type="ECO:0000313" key="17">
    <source>
        <dbReference type="Proteomes" id="UP000504634"/>
    </source>
</evidence>
<dbReference type="OrthoDB" id="263481at2759"/>
<accession>A0A6J2T6S8</accession>
<evidence type="ECO:0000256" key="3">
    <source>
        <dbReference type="ARBA" id="ARBA00022448"/>
    </source>
</evidence>
<feature type="transmembrane region" description="Helical" evidence="14">
    <location>
        <begin position="405"/>
        <end position="425"/>
    </location>
</feature>
<dbReference type="GO" id="GO:0005886">
    <property type="term" value="C:plasma membrane"/>
    <property type="evidence" value="ECO:0007669"/>
    <property type="project" value="UniProtKB-SubCell"/>
</dbReference>
<feature type="region of interest" description="Disordered" evidence="13">
    <location>
        <begin position="1"/>
        <end position="49"/>
    </location>
</feature>
<evidence type="ECO:0000256" key="11">
    <source>
        <dbReference type="ARBA" id="ARBA00023303"/>
    </source>
</evidence>
<evidence type="ECO:0000256" key="6">
    <source>
        <dbReference type="ARBA" id="ARBA00022753"/>
    </source>
</evidence>
<dbReference type="RefSeq" id="XP_030372661.1">
    <property type="nucleotide sequence ID" value="XM_030516801.1"/>
</dbReference>
<feature type="compositionally biased region" description="Low complexity" evidence="13">
    <location>
        <begin position="1"/>
        <end position="15"/>
    </location>
</feature>
<evidence type="ECO:0000256" key="8">
    <source>
        <dbReference type="ARBA" id="ARBA00023065"/>
    </source>
</evidence>
<evidence type="ECO:0000256" key="1">
    <source>
        <dbReference type="ARBA" id="ARBA00004337"/>
    </source>
</evidence>
<feature type="transmembrane region" description="Helical" evidence="14">
    <location>
        <begin position="445"/>
        <end position="462"/>
    </location>
</feature>
<gene>
    <name evidence="18" type="primary">LOC115622747</name>
</gene>
<keyword evidence="17" id="KW-1185">Reference proteome</keyword>
<evidence type="ECO:0000256" key="10">
    <source>
        <dbReference type="ARBA" id="ARBA00023157"/>
    </source>
</evidence>
<evidence type="ECO:0000256" key="12">
    <source>
        <dbReference type="ARBA" id="ARBA00036634"/>
    </source>
</evidence>
<dbReference type="CDD" id="cd21050">
    <property type="entry name" value="ELD_TRPML"/>
    <property type="match status" value="1"/>
</dbReference>
<evidence type="ECO:0000259" key="16">
    <source>
        <dbReference type="Pfam" id="PF21381"/>
    </source>
</evidence>
<evidence type="ECO:0000313" key="18">
    <source>
        <dbReference type="RefSeq" id="XP_030372661.1"/>
    </source>
</evidence>
<dbReference type="InterPro" id="IPR013122">
    <property type="entry name" value="PKD1_2_channel"/>
</dbReference>
<feature type="domain" description="Mucolipin extracytosolic" evidence="16">
    <location>
        <begin position="148"/>
        <end position="337"/>
    </location>
</feature>
<feature type="domain" description="Polycystin cation channel PKD1/PKD2" evidence="15">
    <location>
        <begin position="446"/>
        <end position="578"/>
    </location>
</feature>
<proteinExistence type="predicted"/>
<reference evidence="18" key="1">
    <citation type="submission" date="2025-08" db="UniProtKB">
        <authorList>
            <consortium name="RefSeq"/>
        </authorList>
    </citation>
    <scope>IDENTIFICATION</scope>
    <source>
        <strain evidence="18">11010-0011.00</strain>
        <tissue evidence="18">Whole body</tissue>
    </source>
</reference>
<dbReference type="GO" id="GO:0010008">
    <property type="term" value="C:endosome membrane"/>
    <property type="evidence" value="ECO:0007669"/>
    <property type="project" value="UniProtKB-SubCell"/>
</dbReference>
<dbReference type="PANTHER" id="PTHR12127:SF7">
    <property type="entry name" value="SD02261P"/>
    <property type="match status" value="1"/>
</dbReference>
<feature type="transmembrane region" description="Helical" evidence="14">
    <location>
        <begin position="355"/>
        <end position="376"/>
    </location>
</feature>
<comment type="subcellular location">
    <subcellularLocation>
        <location evidence="2">Cell membrane</location>
        <topology evidence="2">Multi-pass membrane protein</topology>
    </subcellularLocation>
    <subcellularLocation>
        <location evidence="1">Endosome membrane</location>
        <topology evidence="1">Multi-pass membrane protein</topology>
    </subcellularLocation>
</comment>
<dbReference type="Gene3D" id="1.10.287.70">
    <property type="match status" value="1"/>
</dbReference>
<keyword evidence="9 14" id="KW-0472">Membrane</keyword>
<feature type="transmembrane region" description="Helical" evidence="14">
    <location>
        <begin position="482"/>
        <end position="504"/>
    </location>
</feature>
<keyword evidence="10" id="KW-1015">Disulfide bond</keyword>
<dbReference type="FunFam" id="1.10.287.70:FF:000033">
    <property type="entry name" value="Mucolipin 1"/>
    <property type="match status" value="1"/>
</dbReference>
<dbReference type="GO" id="GO:0072345">
    <property type="term" value="F:NAADP-sensitive calcium-release channel activity"/>
    <property type="evidence" value="ECO:0007669"/>
    <property type="project" value="TreeGrafter"/>
</dbReference>
<evidence type="ECO:0000256" key="7">
    <source>
        <dbReference type="ARBA" id="ARBA00022989"/>
    </source>
</evidence>
<dbReference type="Pfam" id="PF08016">
    <property type="entry name" value="PKD_channel"/>
    <property type="match status" value="1"/>
</dbReference>
<dbReference type="PANTHER" id="PTHR12127">
    <property type="entry name" value="MUCOLIPIN"/>
    <property type="match status" value="1"/>
</dbReference>
<keyword evidence="3" id="KW-0813">Transport</keyword>
<dbReference type="Proteomes" id="UP000504634">
    <property type="component" value="Unplaced"/>
</dbReference>
<sequence>MKNYGAGAAQAAAPAVKRRTDSYEAAQHHPHTPPSSDENSRCESDEDYEDPKLLRRQAQLQSSTPVAVAVAETSTSDAAQLLESGATPALLYSEERMRRKLQFFFMNPIEKWQAKRKFPYKFVVQIVKIILVTIQLCLFAHARYKHINYTWDNRIAFSHLFLKGWDSSREVESYPPAVGPFALYEKDAFFQTIDYAVDGYSRVNRSIGAYDYPTIDNSMAPLVLCLQNYREGTIFGFNESYIFNPEIDVLCIKLPPNVTNTKVEPYLEQLGIEINFASLVSATLSFEIKTVNFKPDGGPLAGPDCFKFNVSIDFNNRDHDGQMLLSLDAAATRLKCRGDTDFTYDAEFDTILRSILNIFVLLTCAVSCALCTRALWRAYLLRFTTINFFRRQLGKELSFDGRLEFVNFWYIMIIFNDVLLIIGSALKEQIEGRFVVVDQWDTCSLFLGVGNLLVWFGVLRYLGFFKTYNVVILVLKKAAPKILRFLIAALLIYAGFAFCGWLILGPYHLKFRSLATTSECLFSLINGDDMFATFATLSIKADWLWWFCQIYLYSFISLYIYVVLSLFISVIIDAYETIKEYYKKGFPESDLKQFVGTRTQEDISSGVFMNDMDDFDQTTFLDVVRNVCCCACCRRRPEESNNGATGYTSLSSILNLLQKMPNEMKTRKYVPLRIENCATV</sequence>
<evidence type="ECO:0000256" key="5">
    <source>
        <dbReference type="ARBA" id="ARBA00022692"/>
    </source>
</evidence>
<keyword evidence="7 14" id="KW-1133">Transmembrane helix</keyword>
<evidence type="ECO:0000256" key="9">
    <source>
        <dbReference type="ARBA" id="ARBA00023136"/>
    </source>
</evidence>
<organism evidence="17 18">
    <name type="scientific">Drosophila lebanonensis</name>
    <name type="common">Fruit fly</name>
    <name type="synonym">Scaptodrosophila lebanonensis</name>
    <dbReference type="NCBI Taxonomy" id="7225"/>
    <lineage>
        <taxon>Eukaryota</taxon>
        <taxon>Metazoa</taxon>
        <taxon>Ecdysozoa</taxon>
        <taxon>Arthropoda</taxon>
        <taxon>Hexapoda</taxon>
        <taxon>Insecta</taxon>
        <taxon>Pterygota</taxon>
        <taxon>Neoptera</taxon>
        <taxon>Endopterygota</taxon>
        <taxon>Diptera</taxon>
        <taxon>Brachycera</taxon>
        <taxon>Muscomorpha</taxon>
        <taxon>Ephydroidea</taxon>
        <taxon>Drosophilidae</taxon>
        <taxon>Scaptodrosophila</taxon>
    </lineage>
</organism>
<dbReference type="GeneID" id="115622747"/>
<evidence type="ECO:0000256" key="14">
    <source>
        <dbReference type="SAM" id="Phobius"/>
    </source>
</evidence>
<protein>
    <submittedName>
        <fullName evidence="18">Mucolipin-3-like isoform X1</fullName>
    </submittedName>
</protein>
<feature type="transmembrane region" description="Helical" evidence="14">
    <location>
        <begin position="550"/>
        <end position="575"/>
    </location>
</feature>
<keyword evidence="5 14" id="KW-0812">Transmembrane</keyword>
<keyword evidence="8" id="KW-0406">Ion transport</keyword>
<dbReference type="AlphaFoldDB" id="A0A6J2T6S8"/>
<keyword evidence="4" id="KW-1003">Cell membrane</keyword>
<name>A0A6J2T6S8_DROLE</name>
<evidence type="ECO:0000259" key="15">
    <source>
        <dbReference type="Pfam" id="PF08016"/>
    </source>
</evidence>
<keyword evidence="6" id="KW-0967">Endosome</keyword>
<comment type="catalytic activity">
    <reaction evidence="12">
        <text>Ca(2+)(in) = Ca(2+)(out)</text>
        <dbReference type="Rhea" id="RHEA:29671"/>
        <dbReference type="ChEBI" id="CHEBI:29108"/>
    </reaction>
</comment>
<dbReference type="InterPro" id="IPR039031">
    <property type="entry name" value="Mucolipin"/>
</dbReference>
<dbReference type="GO" id="GO:0005765">
    <property type="term" value="C:lysosomal membrane"/>
    <property type="evidence" value="ECO:0007669"/>
    <property type="project" value="TreeGrafter"/>
</dbReference>
<dbReference type="InterPro" id="IPR049134">
    <property type="entry name" value="MCLN_ECD"/>
</dbReference>